<keyword evidence="3" id="KW-1185">Reference proteome</keyword>
<gene>
    <name evidence="2" type="ORF">HMPREF0204_11313</name>
</gene>
<evidence type="ECO:0000313" key="3">
    <source>
        <dbReference type="Proteomes" id="UP000002969"/>
    </source>
</evidence>
<dbReference type="EMBL" id="ACKQ02000004">
    <property type="protein sequence ID" value="EFK36756.1"/>
    <property type="molecule type" value="Genomic_DNA"/>
</dbReference>
<accession>A0ABP2IZI9</accession>
<protein>
    <recommendedName>
        <fullName evidence="4">DUF304 domain-containing protein</fullName>
    </recommendedName>
</protein>
<feature type="transmembrane region" description="Helical" evidence="1">
    <location>
        <begin position="63"/>
        <end position="80"/>
    </location>
</feature>
<keyword evidence="1" id="KW-1133">Transmembrane helix</keyword>
<sequence>MIFHYVITNQNIKRTITVIMNNYKFYRQEGNQYIFKNQPVFVSVLCIFFLIIAALIFNSVRIGSYIIIAVVVLILINFFTKKFIIDLDRKTITGKHSIFVPVKTYPIENFRNFHVLATKYLGFITTNVMLSMYFEVDGRENQLTIGQALTEKGIQKMVNETEDILNLNNPENGYQRPL</sequence>
<evidence type="ECO:0008006" key="4">
    <source>
        <dbReference type="Google" id="ProtNLM"/>
    </source>
</evidence>
<feature type="transmembrane region" description="Helical" evidence="1">
    <location>
        <begin position="40"/>
        <end position="57"/>
    </location>
</feature>
<reference evidence="2" key="1">
    <citation type="submission" date="2010-06" db="EMBL/GenBank/DDBJ databases">
        <authorList>
            <person name="Muzny D."/>
            <person name="Qin X."/>
            <person name="Buhay C."/>
            <person name="Dugan-Rocha S."/>
            <person name="Ding Y."/>
            <person name="Chen G."/>
            <person name="Hawes A."/>
            <person name="Holder M."/>
            <person name="Jhangiani S."/>
            <person name="Johnson A."/>
            <person name="Khan Z."/>
            <person name="Li Z."/>
            <person name="Liu W."/>
            <person name="Liu X."/>
            <person name="Perez L."/>
            <person name="Shen H."/>
            <person name="Wang Q."/>
            <person name="Watt J."/>
            <person name="Xi L."/>
            <person name="Xin Y."/>
            <person name="Zhou J."/>
            <person name="Deng J."/>
            <person name="Jiang H."/>
            <person name="Liu Y."/>
            <person name="Qu J."/>
            <person name="Song X.-Z."/>
            <person name="Zhang L."/>
            <person name="Villasana D."/>
            <person name="Johnson A."/>
            <person name="Liu J."/>
            <person name="Liyanage D."/>
            <person name="Lorensuhewa L."/>
            <person name="Robinson T."/>
            <person name="Song A."/>
            <person name="Song B.-B."/>
            <person name="Dinh H."/>
            <person name="Thornton R."/>
            <person name="Coyle M."/>
            <person name="Francisco L."/>
            <person name="Jackson L."/>
            <person name="Javaid M."/>
            <person name="Korchina V."/>
            <person name="Kovar C."/>
            <person name="Mata R."/>
            <person name="Mathew T."/>
            <person name="Ngo R."/>
            <person name="Nguyen L."/>
            <person name="Nguyen N."/>
            <person name="Okwuonu G."/>
            <person name="Ongeri F."/>
            <person name="Pham C."/>
            <person name="Simmons D."/>
            <person name="Wilczek-Boney K."/>
            <person name="Hale W."/>
            <person name="Jakkamsetti A."/>
            <person name="Pham P."/>
            <person name="Ruth R."/>
            <person name="San Lucas F."/>
            <person name="Warren J."/>
            <person name="Zhang J."/>
            <person name="Zhao Z."/>
            <person name="Zhou C."/>
            <person name="Zhu D."/>
            <person name="Lee S."/>
            <person name="Bess C."/>
            <person name="Blankenburg K."/>
            <person name="Forbes L."/>
            <person name="Fu Q."/>
            <person name="Gubbala S."/>
            <person name="Hirani K."/>
            <person name="Jayaseelan J.C."/>
            <person name="Lara F."/>
            <person name="Munidasa M."/>
            <person name="Palculict T."/>
            <person name="Patil S."/>
            <person name="Pu L.-L."/>
            <person name="Saada N."/>
            <person name="Tang L."/>
            <person name="Weissenberger G."/>
            <person name="Zhu Y."/>
            <person name="Hemphill L."/>
            <person name="Shang Y."/>
            <person name="Youmans B."/>
            <person name="Ayvaz T."/>
            <person name="Ross M."/>
            <person name="Santibanez J."/>
            <person name="Aqrawi P."/>
            <person name="Gross S."/>
            <person name="Joshi V."/>
            <person name="Fowler G."/>
            <person name="Nazareth L."/>
            <person name="Reid J."/>
            <person name="Worley K."/>
            <person name="Petrosino J."/>
            <person name="Highlander S."/>
            <person name="Gibbs R."/>
        </authorList>
    </citation>
    <scope>NUCLEOTIDE SEQUENCE [LARGE SCALE GENOMIC DNA]</scope>
    <source>
        <strain evidence="2">ATCC 35910</strain>
    </source>
</reference>
<name>A0ABP2IZI9_CHRGE</name>
<keyword evidence="1" id="KW-0812">Transmembrane</keyword>
<evidence type="ECO:0000313" key="2">
    <source>
        <dbReference type="EMBL" id="EFK36756.1"/>
    </source>
</evidence>
<evidence type="ECO:0000256" key="1">
    <source>
        <dbReference type="SAM" id="Phobius"/>
    </source>
</evidence>
<proteinExistence type="predicted"/>
<comment type="caution">
    <text evidence="2">The sequence shown here is derived from an EMBL/GenBank/DDBJ whole genome shotgun (WGS) entry which is preliminary data.</text>
</comment>
<organism evidence="2 3">
    <name type="scientific">Chryseobacterium gleum ATCC 35910</name>
    <dbReference type="NCBI Taxonomy" id="525257"/>
    <lineage>
        <taxon>Bacteria</taxon>
        <taxon>Pseudomonadati</taxon>
        <taxon>Bacteroidota</taxon>
        <taxon>Flavobacteriia</taxon>
        <taxon>Flavobacteriales</taxon>
        <taxon>Weeksellaceae</taxon>
        <taxon>Chryseobacterium group</taxon>
        <taxon>Chryseobacterium</taxon>
    </lineage>
</organism>
<dbReference type="Proteomes" id="UP000002969">
    <property type="component" value="Unassembled WGS sequence"/>
</dbReference>
<keyword evidence="1" id="KW-0472">Membrane</keyword>